<dbReference type="EMBL" id="VSSQ01008148">
    <property type="protein sequence ID" value="MPM38033.1"/>
    <property type="molecule type" value="Genomic_DNA"/>
</dbReference>
<comment type="caution">
    <text evidence="1">The sequence shown here is derived from an EMBL/GenBank/DDBJ whole genome shotgun (WGS) entry which is preliminary data.</text>
</comment>
<reference evidence="1" key="1">
    <citation type="submission" date="2019-08" db="EMBL/GenBank/DDBJ databases">
        <authorList>
            <person name="Kucharzyk K."/>
            <person name="Murdoch R.W."/>
            <person name="Higgins S."/>
            <person name="Loffler F."/>
        </authorList>
    </citation>
    <scope>NUCLEOTIDE SEQUENCE</scope>
</reference>
<name>A0A644ZH70_9ZZZZ</name>
<evidence type="ECO:0000313" key="1">
    <source>
        <dbReference type="EMBL" id="MPM38033.1"/>
    </source>
</evidence>
<protein>
    <submittedName>
        <fullName evidence="1">Uncharacterized protein</fullName>
    </submittedName>
</protein>
<dbReference type="AlphaFoldDB" id="A0A644ZH70"/>
<gene>
    <name evidence="1" type="ORF">SDC9_84656</name>
</gene>
<accession>A0A644ZH70</accession>
<organism evidence="1">
    <name type="scientific">bioreactor metagenome</name>
    <dbReference type="NCBI Taxonomy" id="1076179"/>
    <lineage>
        <taxon>unclassified sequences</taxon>
        <taxon>metagenomes</taxon>
        <taxon>ecological metagenomes</taxon>
    </lineage>
</organism>
<proteinExistence type="predicted"/>
<sequence>MKNIFEMRLKLENLENLKKLLTFYGYELIIYIKIEILGGDTRLWGNLRNY</sequence>